<dbReference type="AlphaFoldDB" id="A0AAX3EAT5"/>
<protein>
    <submittedName>
        <fullName evidence="3">SagB/ThcOx family dehydrogenase</fullName>
    </submittedName>
</protein>
<dbReference type="Gene3D" id="3.40.109.10">
    <property type="entry name" value="NADH Oxidase"/>
    <property type="match status" value="1"/>
</dbReference>
<dbReference type="GO" id="GO:0016491">
    <property type="term" value="F:oxidoreductase activity"/>
    <property type="evidence" value="ECO:0007669"/>
    <property type="project" value="InterPro"/>
</dbReference>
<dbReference type="InterPro" id="IPR052544">
    <property type="entry name" value="Bacteriocin_Proc_Enz"/>
</dbReference>
<dbReference type="PROSITE" id="PS51257">
    <property type="entry name" value="PROKAR_LIPOPROTEIN"/>
    <property type="match status" value="1"/>
</dbReference>
<dbReference type="InterPro" id="IPR029479">
    <property type="entry name" value="Nitroreductase"/>
</dbReference>
<sequence>MNPERKSGVMNRRYSFFVLAIAATLAAVLAVGCAGIPPAPDGNSTSKPPEDSIALPEPREKGDVSVEEALWGRRSVRVYADVPLELDDAGQILWAAQGITDDRGYRTAPSAGGLYPLEVYLVAGSVMDLEAGVYHYRPGEHLLVRIGAGDRRAALQAAAVNQTPVGDAPATIVITAVPERTTAKYGERGMCYVYMEAGHAAENVYLQAEALDRATVVIGAFDEEGVREILALPENTTPLYLMPVGRPVPGA</sequence>
<keyword evidence="4" id="KW-1185">Reference proteome</keyword>
<name>A0AAX3EAT5_9EURY</name>
<dbReference type="PANTHER" id="PTHR43745">
    <property type="entry name" value="NITROREDUCTASE MJ1384-RELATED"/>
    <property type="match status" value="1"/>
</dbReference>
<evidence type="ECO:0000256" key="1">
    <source>
        <dbReference type="SAM" id="MobiDB-lite"/>
    </source>
</evidence>
<reference evidence="3" key="1">
    <citation type="submission" date="2022-10" db="EMBL/GenBank/DDBJ databases">
        <title>Complete genome of Methanoculleus submarinus DSM 15122.</title>
        <authorList>
            <person name="Chen S.-C."/>
            <person name="Lai S.-J."/>
            <person name="You Y.-T."/>
        </authorList>
    </citation>
    <scope>NUCLEOTIDE SEQUENCE</scope>
    <source>
        <strain evidence="3">DSM 15122</strain>
    </source>
</reference>
<dbReference type="InterPro" id="IPR000415">
    <property type="entry name" value="Nitroreductase-like"/>
</dbReference>
<organism evidence="3 4">
    <name type="scientific">Methanoculleus submarinus</name>
    <dbReference type="NCBI Taxonomy" id="204050"/>
    <lineage>
        <taxon>Archaea</taxon>
        <taxon>Methanobacteriati</taxon>
        <taxon>Methanobacteriota</taxon>
        <taxon>Stenosarchaea group</taxon>
        <taxon>Methanomicrobia</taxon>
        <taxon>Methanomicrobiales</taxon>
        <taxon>Methanomicrobiaceae</taxon>
        <taxon>Methanoculleus</taxon>
    </lineage>
</organism>
<evidence type="ECO:0000313" key="4">
    <source>
        <dbReference type="Proteomes" id="UP001156196"/>
    </source>
</evidence>
<dbReference type="Proteomes" id="UP001156196">
    <property type="component" value="Chromosome"/>
</dbReference>
<feature type="domain" description="Nitroreductase" evidence="2">
    <location>
        <begin position="72"/>
        <end position="246"/>
    </location>
</feature>
<dbReference type="NCBIfam" id="TIGR03605">
    <property type="entry name" value="antibiot_sagB"/>
    <property type="match status" value="1"/>
</dbReference>
<dbReference type="Pfam" id="PF00881">
    <property type="entry name" value="Nitroreductase"/>
    <property type="match status" value="1"/>
</dbReference>
<dbReference type="KEGG" id="msum:OH143_04445"/>
<feature type="region of interest" description="Disordered" evidence="1">
    <location>
        <begin position="38"/>
        <end position="61"/>
    </location>
</feature>
<gene>
    <name evidence="3" type="ORF">OH143_04445</name>
</gene>
<evidence type="ECO:0000313" key="3">
    <source>
        <dbReference type="EMBL" id="UYU19344.1"/>
    </source>
</evidence>
<dbReference type="RefSeq" id="WP_245526592.1">
    <property type="nucleotide sequence ID" value="NZ_CP109831.1"/>
</dbReference>
<dbReference type="SUPFAM" id="SSF55469">
    <property type="entry name" value="FMN-dependent nitroreductase-like"/>
    <property type="match status" value="1"/>
</dbReference>
<dbReference type="CDD" id="cd02142">
    <property type="entry name" value="McbC_SagB-like_oxidoreductase"/>
    <property type="match status" value="1"/>
</dbReference>
<dbReference type="PANTHER" id="PTHR43745:SF2">
    <property type="entry name" value="NITROREDUCTASE MJ1384-RELATED"/>
    <property type="match status" value="1"/>
</dbReference>
<dbReference type="InterPro" id="IPR020051">
    <property type="entry name" value="SagB-type_dehydrogenase"/>
</dbReference>
<evidence type="ECO:0000259" key="2">
    <source>
        <dbReference type="Pfam" id="PF00881"/>
    </source>
</evidence>
<accession>A0AAX3EAT5</accession>
<dbReference type="GeneID" id="4847133"/>
<dbReference type="EMBL" id="CP109831">
    <property type="protein sequence ID" value="UYU19344.1"/>
    <property type="molecule type" value="Genomic_DNA"/>
</dbReference>
<proteinExistence type="predicted"/>